<dbReference type="InterPro" id="IPR006860">
    <property type="entry name" value="FecR"/>
</dbReference>
<feature type="transmembrane region" description="Helical" evidence="1">
    <location>
        <begin position="94"/>
        <end position="120"/>
    </location>
</feature>
<keyword evidence="1" id="KW-0812">Transmembrane</keyword>
<dbReference type="Gene3D" id="2.60.120.1440">
    <property type="match status" value="1"/>
</dbReference>
<evidence type="ECO:0000313" key="5">
    <source>
        <dbReference type="Proteomes" id="UP000546031"/>
    </source>
</evidence>
<feature type="domain" description="FecR N-terminal" evidence="3">
    <location>
        <begin position="19"/>
        <end position="59"/>
    </location>
</feature>
<accession>A0A850HFL1</accession>
<dbReference type="GO" id="GO:0016989">
    <property type="term" value="F:sigma factor antagonist activity"/>
    <property type="evidence" value="ECO:0007669"/>
    <property type="project" value="TreeGrafter"/>
</dbReference>
<organism evidence="4 5">
    <name type="scientific">Altererythrobacter lutimaris</name>
    <dbReference type="NCBI Taxonomy" id="2743979"/>
    <lineage>
        <taxon>Bacteria</taxon>
        <taxon>Pseudomonadati</taxon>
        <taxon>Pseudomonadota</taxon>
        <taxon>Alphaproteobacteria</taxon>
        <taxon>Sphingomonadales</taxon>
        <taxon>Erythrobacteraceae</taxon>
        <taxon>Altererythrobacter</taxon>
    </lineage>
</organism>
<reference evidence="4 5" key="1">
    <citation type="submission" date="2020-06" db="EMBL/GenBank/DDBJ databases">
        <title>Altererythrobacter lutimaris sp. nov., a marine bacterium isolated from a tidal flat.</title>
        <authorList>
            <person name="Kim D."/>
            <person name="Yoo Y."/>
            <person name="Kim J.-J."/>
        </authorList>
    </citation>
    <scope>NUCLEOTIDE SEQUENCE [LARGE SCALE GENOMIC DNA]</scope>
    <source>
        <strain evidence="4 5">JGD-16</strain>
    </source>
</reference>
<dbReference type="EMBL" id="JABWTA010000001">
    <property type="protein sequence ID" value="NVE96036.1"/>
    <property type="molecule type" value="Genomic_DNA"/>
</dbReference>
<dbReference type="InterPro" id="IPR032623">
    <property type="entry name" value="FecR_N"/>
</dbReference>
<keyword evidence="5" id="KW-1185">Reference proteome</keyword>
<evidence type="ECO:0000313" key="4">
    <source>
        <dbReference type="EMBL" id="NVE96036.1"/>
    </source>
</evidence>
<dbReference type="Pfam" id="PF04773">
    <property type="entry name" value="FecR"/>
    <property type="match status" value="1"/>
</dbReference>
<evidence type="ECO:0000259" key="2">
    <source>
        <dbReference type="Pfam" id="PF04773"/>
    </source>
</evidence>
<dbReference type="InterPro" id="IPR012373">
    <property type="entry name" value="Ferrdict_sens_TM"/>
</dbReference>
<dbReference type="AlphaFoldDB" id="A0A850HFL1"/>
<dbReference type="PANTHER" id="PTHR30273:SF2">
    <property type="entry name" value="PROTEIN FECR"/>
    <property type="match status" value="1"/>
</dbReference>
<keyword evidence="1" id="KW-1133">Transmembrane helix</keyword>
<gene>
    <name evidence="4" type="ORF">HUO12_14115</name>
</gene>
<sequence>MQRHQTQSANEDTVTPQSEAADWFARMSNERVKEEDLHAFRQWRDASPANAFAYDRLAEIWDRAGDHSDAPSIMEMRLSALAEQPARQTGTRRAAVAAAIVLCVSFLSFLALSTAGFFPWDGGSSSETGEQFAANSVASDQAAPDRVESNPAPAQLAFSSSYSTRIGEMAEFDLPDGSSIALNTGSQVDVSYSAGRRMLALAKGEAVFTVAKDRARPFIVEAGNSRIVALGTVFAVRRAGDEADVTLIEGRVRVDKTNRSGADVKSAELSAGERLTVSPGREFAISKTSLANAASWRTGRLVFDNTPLSEVLDEFNRYSIEQHVLRDPELADFLVSGTFRIKSSEHFAATLEAGFPIVVRARDEGRTLEVISAQE</sequence>
<evidence type="ECO:0000256" key="1">
    <source>
        <dbReference type="SAM" id="Phobius"/>
    </source>
</evidence>
<name>A0A850HFL1_9SPHN</name>
<evidence type="ECO:0000259" key="3">
    <source>
        <dbReference type="Pfam" id="PF16220"/>
    </source>
</evidence>
<dbReference type="Proteomes" id="UP000546031">
    <property type="component" value="Unassembled WGS sequence"/>
</dbReference>
<feature type="domain" description="FecR protein" evidence="2">
    <location>
        <begin position="162"/>
        <end position="253"/>
    </location>
</feature>
<proteinExistence type="predicted"/>
<dbReference type="Pfam" id="PF16220">
    <property type="entry name" value="DUF4880"/>
    <property type="match status" value="1"/>
</dbReference>
<dbReference type="PANTHER" id="PTHR30273">
    <property type="entry name" value="PERIPLASMIC SIGNAL SENSOR AND SIGMA FACTOR ACTIVATOR FECR-RELATED"/>
    <property type="match status" value="1"/>
</dbReference>
<protein>
    <submittedName>
        <fullName evidence="4">FecR domain-containing protein</fullName>
    </submittedName>
</protein>
<dbReference type="RefSeq" id="WP_176274199.1">
    <property type="nucleotide sequence ID" value="NZ_JABWTA010000001.1"/>
</dbReference>
<dbReference type="PIRSF" id="PIRSF018266">
    <property type="entry name" value="FecR"/>
    <property type="match status" value="1"/>
</dbReference>
<dbReference type="Gene3D" id="3.55.50.30">
    <property type="match status" value="1"/>
</dbReference>
<comment type="caution">
    <text evidence="4">The sequence shown here is derived from an EMBL/GenBank/DDBJ whole genome shotgun (WGS) entry which is preliminary data.</text>
</comment>
<keyword evidence="1" id="KW-0472">Membrane</keyword>